<evidence type="ECO:0000256" key="1">
    <source>
        <dbReference type="SAM" id="MobiDB-lite"/>
    </source>
</evidence>
<dbReference type="SUPFAM" id="SSF56399">
    <property type="entry name" value="ADP-ribosylation"/>
    <property type="match status" value="1"/>
</dbReference>
<dbReference type="NCBIfam" id="TIGR03696">
    <property type="entry name" value="Rhs_assc_core"/>
    <property type="match status" value="1"/>
</dbReference>
<gene>
    <name evidence="2" type="ORF">V9385_01800</name>
</gene>
<dbReference type="RefSeq" id="WP_144187408.1">
    <property type="nucleotide sequence ID" value="NZ_CP146690.1"/>
</dbReference>
<sequence>MSNKTNERTEPAYGATGLRLEELSNDNSLLFYQNSHLNTTISPHGYRHIVRVQDTALAQLESAQAAKIMTSDRANSVLGVLDKVVTYSPYGHLDATEDAVLLAFNGQWRDPRTLCYLLGSYRLFSPQLQQFCSPDSFSPFASGGLNTYNYCAGDPINYTDTSGHRASKIFRRLFSNNTTRTLEYRHYDEKTAALRKIASNKNKQLKKLKDEVTRSNPSTSKGAGNPLGKPEQPALNRQELHKKLALASEERKKSLEHYKRNRTKLVAAANRILAAQPMNLSERATRIRFNIE</sequence>
<evidence type="ECO:0000313" key="2">
    <source>
        <dbReference type="EMBL" id="WWY21371.1"/>
    </source>
</evidence>
<dbReference type="Proteomes" id="UP001375228">
    <property type="component" value="Chromosome"/>
</dbReference>
<name>A0ABZ2JDR8_9PSED</name>
<feature type="region of interest" description="Disordered" evidence="1">
    <location>
        <begin position="204"/>
        <end position="235"/>
    </location>
</feature>
<keyword evidence="3" id="KW-1185">Reference proteome</keyword>
<dbReference type="Gene3D" id="2.180.10.10">
    <property type="entry name" value="RHS repeat-associated core"/>
    <property type="match status" value="1"/>
</dbReference>
<organism evidence="2 3">
    <name type="scientific">Pseudomonas juntendi</name>
    <dbReference type="NCBI Taxonomy" id="2666183"/>
    <lineage>
        <taxon>Bacteria</taxon>
        <taxon>Pseudomonadati</taxon>
        <taxon>Pseudomonadota</taxon>
        <taxon>Gammaproteobacteria</taxon>
        <taxon>Pseudomonadales</taxon>
        <taxon>Pseudomonadaceae</taxon>
        <taxon>Pseudomonas</taxon>
    </lineage>
</organism>
<reference evidence="2 3" key="1">
    <citation type="submission" date="2024-03" db="EMBL/GenBank/DDBJ databases">
        <title>Pseudomonas juntendi.</title>
        <authorList>
            <person name="Liu Y."/>
        </authorList>
    </citation>
    <scope>NUCLEOTIDE SEQUENCE [LARGE SCALE GENOMIC DNA]</scope>
    <source>
        <strain evidence="2 3">L4046hy</strain>
    </source>
</reference>
<accession>A0ABZ2JDR8</accession>
<protein>
    <submittedName>
        <fullName evidence="2">RHS repeat-associated core domain-containing protein</fullName>
    </submittedName>
</protein>
<proteinExistence type="predicted"/>
<dbReference type="InterPro" id="IPR022385">
    <property type="entry name" value="Rhs_assc_core"/>
</dbReference>
<evidence type="ECO:0000313" key="3">
    <source>
        <dbReference type="Proteomes" id="UP001375228"/>
    </source>
</evidence>
<dbReference type="EMBL" id="CP146691">
    <property type="protein sequence ID" value="WWY21371.1"/>
    <property type="molecule type" value="Genomic_DNA"/>
</dbReference>